<accession>A0AAW7T5Z4</accession>
<dbReference type="RefSeq" id="WP_301788747.1">
    <property type="nucleotide sequence ID" value="NZ_JAUJRV010000021.1"/>
</dbReference>
<evidence type="ECO:0000313" key="3">
    <source>
        <dbReference type="Proteomes" id="UP001171620"/>
    </source>
</evidence>
<dbReference type="EMBL" id="JAUJRV010000021">
    <property type="protein sequence ID" value="MDN7797710.1"/>
    <property type="molecule type" value="Genomic_DNA"/>
</dbReference>
<evidence type="ECO:0000313" key="2">
    <source>
        <dbReference type="EMBL" id="MDN7797710.1"/>
    </source>
</evidence>
<sequence>MSPLLGGPRNYEDSYQASIEGRAGYDEPSPYQNDAFDPTPEELALARSYLVEGRRSSPINESRGGGVPYDVSHKFSKRANGDRKHGANHQSAWMSDFGYARYESKYGLPTGTDLYRSPAADRVE</sequence>
<organism evidence="2 3">
    <name type="scientific">Burkholderia vietnamiensis</name>
    <dbReference type="NCBI Taxonomy" id="60552"/>
    <lineage>
        <taxon>Bacteria</taxon>
        <taxon>Pseudomonadati</taxon>
        <taxon>Pseudomonadota</taxon>
        <taxon>Betaproteobacteria</taxon>
        <taxon>Burkholderiales</taxon>
        <taxon>Burkholderiaceae</taxon>
        <taxon>Burkholderia</taxon>
        <taxon>Burkholderia cepacia complex</taxon>
    </lineage>
</organism>
<feature type="region of interest" description="Disordered" evidence="1">
    <location>
        <begin position="1"/>
        <end position="39"/>
    </location>
</feature>
<reference evidence="2" key="1">
    <citation type="submission" date="2023-07" db="EMBL/GenBank/DDBJ databases">
        <title>A collection of bacterial strains from the Burkholderia cepacia Research Laboratory and Repository.</title>
        <authorList>
            <person name="Lipuma J."/>
            <person name="Spilker T."/>
            <person name="Caverly L."/>
        </authorList>
    </citation>
    <scope>NUCLEOTIDE SEQUENCE</scope>
    <source>
        <strain evidence="2">AU44268</strain>
    </source>
</reference>
<protein>
    <submittedName>
        <fullName evidence="2">Uncharacterized protein</fullName>
    </submittedName>
</protein>
<evidence type="ECO:0000256" key="1">
    <source>
        <dbReference type="SAM" id="MobiDB-lite"/>
    </source>
</evidence>
<dbReference type="AlphaFoldDB" id="A0AAW7T5Z4"/>
<comment type="caution">
    <text evidence="2">The sequence shown here is derived from an EMBL/GenBank/DDBJ whole genome shotgun (WGS) entry which is preliminary data.</text>
</comment>
<feature type="region of interest" description="Disordered" evidence="1">
    <location>
        <begin position="54"/>
        <end position="89"/>
    </location>
</feature>
<proteinExistence type="predicted"/>
<dbReference type="Proteomes" id="UP001171620">
    <property type="component" value="Unassembled WGS sequence"/>
</dbReference>
<gene>
    <name evidence="2" type="ORF">QZM33_22475</name>
</gene>
<name>A0AAW7T5Z4_BURVI</name>